<evidence type="ECO:0000313" key="3">
    <source>
        <dbReference type="Proteomes" id="UP000244855"/>
    </source>
</evidence>
<dbReference type="AlphaFoldDB" id="A0A2V1E316"/>
<dbReference type="EMBL" id="KZ805320">
    <property type="protein sequence ID" value="PVI04542.1"/>
    <property type="molecule type" value="Genomic_DNA"/>
</dbReference>
<proteinExistence type="predicted"/>
<reference evidence="2 3" key="1">
    <citation type="journal article" date="2018" name="Sci. Rep.">
        <title>Comparative genomics provides insights into the lifestyle and reveals functional heterogeneity of dark septate endophytic fungi.</title>
        <authorList>
            <person name="Knapp D.G."/>
            <person name="Nemeth J.B."/>
            <person name="Barry K."/>
            <person name="Hainaut M."/>
            <person name="Henrissat B."/>
            <person name="Johnson J."/>
            <person name="Kuo A."/>
            <person name="Lim J.H.P."/>
            <person name="Lipzen A."/>
            <person name="Nolan M."/>
            <person name="Ohm R.A."/>
            <person name="Tamas L."/>
            <person name="Grigoriev I.V."/>
            <person name="Spatafora J.W."/>
            <person name="Nagy L.G."/>
            <person name="Kovacs G.M."/>
        </authorList>
    </citation>
    <scope>NUCLEOTIDE SEQUENCE [LARGE SCALE GENOMIC DNA]</scope>
    <source>
        <strain evidence="2 3">DSE2036</strain>
    </source>
</reference>
<sequence length="404" mass="44306">MSRSQPLFKNEDVETIDLTGSPEPPAPSQTRRPQQPQAPISNFFNRQGPSSGARNVLAGKIQKHAPNAPISPDHLRRIITTSPPHAVNAVLLELCKLSPALSGAVVRGLSPHSKYAQDITRRYEKRPLEPVIKRDPGSQSSSSVHRRHPQEEYRYHDAGKSLRESLQRNIDRVDRDHASSSWSTASNSRKATPYRPSNLKRDYDDFSAPSNSEVDSEEEYFNALTGQSRKPSHPFPGLDRHNPFTGSNSASRAESLEARRKEVLELRRAEAAAPRRQSSFDRLKPDVSRFDSYGSSHSASKANGKDAAVARGGGGGGGGESSGQSSHVSVKPEPYDAPLRQSSDFVRETLKTCKKCFKQITGNDFSTCICHTGLILHGPKGLVYECCGGNEEAPGCSREFHDVS</sequence>
<feature type="compositionally biased region" description="Basic and acidic residues" evidence="1">
    <location>
        <begin position="254"/>
        <end position="270"/>
    </location>
</feature>
<feature type="region of interest" description="Disordered" evidence="1">
    <location>
        <begin position="117"/>
        <end position="160"/>
    </location>
</feature>
<name>A0A2V1E316_9PLEO</name>
<feature type="region of interest" description="Disordered" evidence="1">
    <location>
        <begin position="1"/>
        <end position="53"/>
    </location>
</feature>
<dbReference type="Proteomes" id="UP000244855">
    <property type="component" value="Unassembled WGS sequence"/>
</dbReference>
<feature type="compositionally biased region" description="Basic and acidic residues" evidence="1">
    <location>
        <begin position="149"/>
        <end position="160"/>
    </location>
</feature>
<evidence type="ECO:0000256" key="1">
    <source>
        <dbReference type="SAM" id="MobiDB-lite"/>
    </source>
</evidence>
<evidence type="ECO:0000313" key="2">
    <source>
        <dbReference type="EMBL" id="PVI04542.1"/>
    </source>
</evidence>
<feature type="compositionally biased region" description="Polar residues" evidence="1">
    <location>
        <begin position="28"/>
        <end position="53"/>
    </location>
</feature>
<protein>
    <submittedName>
        <fullName evidence="2">Uncharacterized protein</fullName>
    </submittedName>
</protein>
<feature type="region of interest" description="Disordered" evidence="1">
    <location>
        <begin position="172"/>
        <end position="340"/>
    </location>
</feature>
<organism evidence="2 3">
    <name type="scientific">Periconia macrospinosa</name>
    <dbReference type="NCBI Taxonomy" id="97972"/>
    <lineage>
        <taxon>Eukaryota</taxon>
        <taxon>Fungi</taxon>
        <taxon>Dikarya</taxon>
        <taxon>Ascomycota</taxon>
        <taxon>Pezizomycotina</taxon>
        <taxon>Dothideomycetes</taxon>
        <taxon>Pleosporomycetidae</taxon>
        <taxon>Pleosporales</taxon>
        <taxon>Massarineae</taxon>
        <taxon>Periconiaceae</taxon>
        <taxon>Periconia</taxon>
    </lineage>
</organism>
<dbReference type="OrthoDB" id="3798352at2759"/>
<feature type="compositionally biased region" description="Gly residues" evidence="1">
    <location>
        <begin position="311"/>
        <end position="321"/>
    </location>
</feature>
<feature type="compositionally biased region" description="Basic and acidic residues" evidence="1">
    <location>
        <begin position="119"/>
        <end position="136"/>
    </location>
</feature>
<feature type="compositionally biased region" description="Basic and acidic residues" evidence="1">
    <location>
        <begin position="278"/>
        <end position="289"/>
    </location>
</feature>
<accession>A0A2V1E316</accession>
<feature type="compositionally biased region" description="Low complexity" evidence="1">
    <location>
        <begin position="179"/>
        <end position="188"/>
    </location>
</feature>
<gene>
    <name evidence="2" type="ORF">DM02DRAFT_611381</name>
</gene>
<keyword evidence="3" id="KW-1185">Reference proteome</keyword>